<dbReference type="InterPro" id="IPR021255">
    <property type="entry name" value="DUF2807"/>
</dbReference>
<organism evidence="2 3">
    <name type="scientific">Candidatus Cryptobacteroides faecigallinarum</name>
    <dbReference type="NCBI Taxonomy" id="2840763"/>
    <lineage>
        <taxon>Bacteria</taxon>
        <taxon>Pseudomonadati</taxon>
        <taxon>Bacteroidota</taxon>
        <taxon>Bacteroidia</taxon>
        <taxon>Bacteroidales</taxon>
        <taxon>Candidatus Cryptobacteroides</taxon>
    </lineage>
</organism>
<sequence length="263" mass="27625">MRKAVIVSLAALMVAVLPGCNKTRIGLAGYTDSTTIPAPNNYKGIEVGNRIETVILKDTDRIYVESDANVLPYVEVYESEGELWIKYSDGISVPSRAHTYVEVPYRPDIGYLSGSGGATVSCRNTFFADNLSVNASGGSRIEFNTSRNVSTTIRLSGGSVAWGSGINTERLYIEASGGSVIYASGSAAKCEMDLGGGSELFGNDSKDELYIEKCYGSLSGGSWAGFSSDGTIECSLSGGSTIDFTGTATDNSICSGGSSVNRH</sequence>
<accession>A0A9D9NI08</accession>
<reference evidence="2" key="2">
    <citation type="journal article" date="2021" name="PeerJ">
        <title>Extensive microbial diversity within the chicken gut microbiome revealed by metagenomics and culture.</title>
        <authorList>
            <person name="Gilroy R."/>
            <person name="Ravi A."/>
            <person name="Getino M."/>
            <person name="Pursley I."/>
            <person name="Horton D.L."/>
            <person name="Alikhan N.F."/>
            <person name="Baker D."/>
            <person name="Gharbi K."/>
            <person name="Hall N."/>
            <person name="Watson M."/>
            <person name="Adriaenssens E.M."/>
            <person name="Foster-Nyarko E."/>
            <person name="Jarju S."/>
            <person name="Secka A."/>
            <person name="Antonio M."/>
            <person name="Oren A."/>
            <person name="Chaudhuri R.R."/>
            <person name="La Ragione R."/>
            <person name="Hildebrand F."/>
            <person name="Pallen M.J."/>
        </authorList>
    </citation>
    <scope>NUCLEOTIDE SEQUENCE</scope>
    <source>
        <strain evidence="2">B1-13419</strain>
    </source>
</reference>
<evidence type="ECO:0000313" key="3">
    <source>
        <dbReference type="Proteomes" id="UP000823757"/>
    </source>
</evidence>
<evidence type="ECO:0000259" key="1">
    <source>
        <dbReference type="Pfam" id="PF10988"/>
    </source>
</evidence>
<proteinExistence type="predicted"/>
<comment type="caution">
    <text evidence="2">The sequence shown here is derived from an EMBL/GenBank/DDBJ whole genome shotgun (WGS) entry which is preliminary data.</text>
</comment>
<reference evidence="2" key="1">
    <citation type="submission" date="2020-10" db="EMBL/GenBank/DDBJ databases">
        <authorList>
            <person name="Gilroy R."/>
        </authorList>
    </citation>
    <scope>NUCLEOTIDE SEQUENCE</scope>
    <source>
        <strain evidence="2">B1-13419</strain>
    </source>
</reference>
<protein>
    <submittedName>
        <fullName evidence="2">DUF2807 domain-containing protein</fullName>
    </submittedName>
</protein>
<dbReference type="EMBL" id="JADIMD010000010">
    <property type="protein sequence ID" value="MBO8473838.1"/>
    <property type="molecule type" value="Genomic_DNA"/>
</dbReference>
<dbReference type="AlphaFoldDB" id="A0A9D9NI08"/>
<dbReference type="Gene3D" id="2.160.20.120">
    <property type="match status" value="1"/>
</dbReference>
<dbReference type="Pfam" id="PF10988">
    <property type="entry name" value="DUF2807"/>
    <property type="match status" value="1"/>
</dbReference>
<dbReference type="Proteomes" id="UP000823757">
    <property type="component" value="Unassembled WGS sequence"/>
</dbReference>
<evidence type="ECO:0000313" key="2">
    <source>
        <dbReference type="EMBL" id="MBO8473838.1"/>
    </source>
</evidence>
<name>A0A9D9NI08_9BACT</name>
<feature type="domain" description="Putative auto-transporter adhesin head GIN" evidence="1">
    <location>
        <begin position="41"/>
        <end position="247"/>
    </location>
</feature>
<gene>
    <name evidence="2" type="ORF">IAB91_00915</name>
</gene>